<dbReference type="PANTHER" id="PTHR43818">
    <property type="entry name" value="BCDNA.GH03377"/>
    <property type="match status" value="1"/>
</dbReference>
<dbReference type="SUPFAM" id="SSF51735">
    <property type="entry name" value="NAD(P)-binding Rossmann-fold domains"/>
    <property type="match status" value="1"/>
</dbReference>
<dbReference type="Gene3D" id="3.40.50.720">
    <property type="entry name" value="NAD(P)-binding Rossmann-like Domain"/>
    <property type="match status" value="1"/>
</dbReference>
<evidence type="ECO:0000259" key="3">
    <source>
        <dbReference type="Pfam" id="PF22725"/>
    </source>
</evidence>
<dbReference type="EMBL" id="JAHHHD010000005">
    <property type="protein sequence ID" value="MBW4658298.1"/>
    <property type="molecule type" value="Genomic_DNA"/>
</dbReference>
<dbReference type="InterPro" id="IPR000683">
    <property type="entry name" value="Gfo/Idh/MocA-like_OxRdtase_N"/>
</dbReference>
<name>A0A951UN27_9CYAN</name>
<evidence type="ECO:0000256" key="1">
    <source>
        <dbReference type="ARBA" id="ARBA00023002"/>
    </source>
</evidence>
<dbReference type="Gene3D" id="3.30.360.10">
    <property type="entry name" value="Dihydrodipicolinate Reductase, domain 2"/>
    <property type="match status" value="1"/>
</dbReference>
<dbReference type="InterPro" id="IPR055170">
    <property type="entry name" value="GFO_IDH_MocA-like_dom"/>
</dbReference>
<proteinExistence type="predicted"/>
<reference evidence="4" key="1">
    <citation type="submission" date="2021-05" db="EMBL/GenBank/DDBJ databases">
        <authorList>
            <person name="Pietrasiak N."/>
            <person name="Ward R."/>
            <person name="Stajich J.E."/>
            <person name="Kurbessoian T."/>
        </authorList>
    </citation>
    <scope>NUCLEOTIDE SEQUENCE</scope>
    <source>
        <strain evidence="4">UHER 2000/2452</strain>
    </source>
</reference>
<dbReference type="Pfam" id="PF22725">
    <property type="entry name" value="GFO_IDH_MocA_C3"/>
    <property type="match status" value="1"/>
</dbReference>
<feature type="domain" description="GFO/IDH/MocA-like oxidoreductase" evidence="3">
    <location>
        <begin position="129"/>
        <end position="263"/>
    </location>
</feature>
<comment type="caution">
    <text evidence="4">The sequence shown here is derived from an EMBL/GenBank/DDBJ whole genome shotgun (WGS) entry which is preliminary data.</text>
</comment>
<protein>
    <submittedName>
        <fullName evidence="4">Gfo/Idh/MocA family oxidoreductase</fullName>
    </submittedName>
</protein>
<dbReference type="InterPro" id="IPR036291">
    <property type="entry name" value="NAD(P)-bd_dom_sf"/>
</dbReference>
<evidence type="ECO:0000313" key="5">
    <source>
        <dbReference type="Proteomes" id="UP000757435"/>
    </source>
</evidence>
<keyword evidence="1" id="KW-0560">Oxidoreductase</keyword>
<dbReference type="GO" id="GO:0016491">
    <property type="term" value="F:oxidoreductase activity"/>
    <property type="evidence" value="ECO:0007669"/>
    <property type="project" value="UniProtKB-KW"/>
</dbReference>
<dbReference type="AlphaFoldDB" id="A0A951UN27"/>
<accession>A0A951UN27</accession>
<dbReference type="Proteomes" id="UP000757435">
    <property type="component" value="Unassembled WGS sequence"/>
</dbReference>
<dbReference type="SUPFAM" id="SSF55347">
    <property type="entry name" value="Glyceraldehyde-3-phosphate dehydrogenase-like, C-terminal domain"/>
    <property type="match status" value="1"/>
</dbReference>
<dbReference type="PANTHER" id="PTHR43818:SF11">
    <property type="entry name" value="BCDNA.GH03377"/>
    <property type="match status" value="1"/>
</dbReference>
<organism evidence="4 5">
    <name type="scientific">Drouetiella hepatica Uher 2000/2452</name>
    <dbReference type="NCBI Taxonomy" id="904376"/>
    <lineage>
        <taxon>Bacteria</taxon>
        <taxon>Bacillati</taxon>
        <taxon>Cyanobacteriota</taxon>
        <taxon>Cyanophyceae</taxon>
        <taxon>Oculatellales</taxon>
        <taxon>Oculatellaceae</taxon>
        <taxon>Drouetiella</taxon>
    </lineage>
</organism>
<dbReference type="GO" id="GO:0000166">
    <property type="term" value="F:nucleotide binding"/>
    <property type="evidence" value="ECO:0007669"/>
    <property type="project" value="InterPro"/>
</dbReference>
<evidence type="ECO:0000259" key="2">
    <source>
        <dbReference type="Pfam" id="PF01408"/>
    </source>
</evidence>
<dbReference type="Pfam" id="PF01408">
    <property type="entry name" value="GFO_IDH_MocA"/>
    <property type="match status" value="1"/>
</dbReference>
<dbReference type="InterPro" id="IPR050463">
    <property type="entry name" value="Gfo/Idh/MocA_oxidrdct_glycsds"/>
</dbReference>
<sequence>MRIAIVGCGFVADYYLKTLPNHPELKLVGVMDRVSDRATKFAAHYSISKIYPTLDELLADPSVEIVLNLTNPRSHYEVSKACLEAGKHVYSEKPFAMEMAQAEDLVNIAERQGLYFSSAPCNVLSETAQTVWKALREQQIGKVRLVYAEMDDGLVHKMPYQKWVSESGTPWPYKDEFEVGCTLEHAGYYTTWLTAFFGPAESVTAFSSCLVPDKQTDVPLDVNAPDFSVACIKFVSGVVARLTCGIIAPHDHELKIIGDDGILSIDDCWYYGAPVHIQRMVKIRRKVFISPFKRRYPLVKKPTGRFNKGSQQMDFARGVAEMAAAIREQRPCRLSTQFSLHNNEIVLAIQNALETNAPHKMTTTFEAIDPMPWAKP</sequence>
<evidence type="ECO:0000313" key="4">
    <source>
        <dbReference type="EMBL" id="MBW4658298.1"/>
    </source>
</evidence>
<feature type="domain" description="Gfo/Idh/MocA-like oxidoreductase N-terminal" evidence="2">
    <location>
        <begin position="1"/>
        <end position="116"/>
    </location>
</feature>
<reference evidence="4" key="2">
    <citation type="journal article" date="2022" name="Microbiol. Resour. Announc.">
        <title>Metagenome Sequencing to Explore Phylogenomics of Terrestrial Cyanobacteria.</title>
        <authorList>
            <person name="Ward R.D."/>
            <person name="Stajich J.E."/>
            <person name="Johansen J.R."/>
            <person name="Huntemann M."/>
            <person name="Clum A."/>
            <person name="Foster B."/>
            <person name="Foster B."/>
            <person name="Roux S."/>
            <person name="Palaniappan K."/>
            <person name="Varghese N."/>
            <person name="Mukherjee S."/>
            <person name="Reddy T.B.K."/>
            <person name="Daum C."/>
            <person name="Copeland A."/>
            <person name="Chen I.A."/>
            <person name="Ivanova N.N."/>
            <person name="Kyrpides N.C."/>
            <person name="Shapiro N."/>
            <person name="Eloe-Fadrosh E.A."/>
            <person name="Pietrasiak N."/>
        </authorList>
    </citation>
    <scope>NUCLEOTIDE SEQUENCE</scope>
    <source>
        <strain evidence="4">UHER 2000/2452</strain>
    </source>
</reference>
<gene>
    <name evidence="4" type="ORF">KME15_06465</name>
</gene>